<protein>
    <submittedName>
        <fullName evidence="2">Uncharacterized protein</fullName>
    </submittedName>
</protein>
<proteinExistence type="predicted"/>
<evidence type="ECO:0000313" key="2">
    <source>
        <dbReference type="EMBL" id="KAF6142012.1"/>
    </source>
</evidence>
<sequence>MTKSGVLMAATVASATAIAASSSSSSSNLFVNSNTQFTNQAMVSRDDRDMSSTAASTDKFKPRSHSNFKACVQEHPQFISFIKYSTKSGERKLRFESP</sequence>
<dbReference type="Proteomes" id="UP000541444">
    <property type="component" value="Unassembled WGS sequence"/>
</dbReference>
<dbReference type="AlphaFoldDB" id="A0A7J7LHF2"/>
<feature type="region of interest" description="Disordered" evidence="1">
    <location>
        <begin position="41"/>
        <end position="62"/>
    </location>
</feature>
<gene>
    <name evidence="2" type="ORF">GIB67_037980</name>
</gene>
<evidence type="ECO:0000313" key="3">
    <source>
        <dbReference type="Proteomes" id="UP000541444"/>
    </source>
</evidence>
<dbReference type="EMBL" id="JACGCM010002284">
    <property type="protein sequence ID" value="KAF6142012.1"/>
    <property type="molecule type" value="Genomic_DNA"/>
</dbReference>
<evidence type="ECO:0000256" key="1">
    <source>
        <dbReference type="SAM" id="MobiDB-lite"/>
    </source>
</evidence>
<name>A0A7J7LHF2_9MAGN</name>
<accession>A0A7J7LHF2</accession>
<reference evidence="2 3" key="1">
    <citation type="journal article" date="2020" name="IScience">
        <title>Genome Sequencing of the Endangered Kingdonia uniflora (Circaeasteraceae, Ranunculales) Reveals Potential Mechanisms of Evolutionary Specialization.</title>
        <authorList>
            <person name="Sun Y."/>
            <person name="Deng T."/>
            <person name="Zhang A."/>
            <person name="Moore M.J."/>
            <person name="Landis J.B."/>
            <person name="Lin N."/>
            <person name="Zhang H."/>
            <person name="Zhang X."/>
            <person name="Huang J."/>
            <person name="Zhang X."/>
            <person name="Sun H."/>
            <person name="Wang H."/>
        </authorList>
    </citation>
    <scope>NUCLEOTIDE SEQUENCE [LARGE SCALE GENOMIC DNA]</scope>
    <source>
        <strain evidence="2">TB1705</strain>
        <tissue evidence="2">Leaf</tissue>
    </source>
</reference>
<comment type="caution">
    <text evidence="2">The sequence shown here is derived from an EMBL/GenBank/DDBJ whole genome shotgun (WGS) entry which is preliminary data.</text>
</comment>
<keyword evidence="3" id="KW-1185">Reference proteome</keyword>
<organism evidence="2 3">
    <name type="scientific">Kingdonia uniflora</name>
    <dbReference type="NCBI Taxonomy" id="39325"/>
    <lineage>
        <taxon>Eukaryota</taxon>
        <taxon>Viridiplantae</taxon>
        <taxon>Streptophyta</taxon>
        <taxon>Embryophyta</taxon>
        <taxon>Tracheophyta</taxon>
        <taxon>Spermatophyta</taxon>
        <taxon>Magnoliopsida</taxon>
        <taxon>Ranunculales</taxon>
        <taxon>Circaeasteraceae</taxon>
        <taxon>Kingdonia</taxon>
    </lineage>
</organism>